<protein>
    <submittedName>
        <fullName evidence="2">Uncharacterized protein</fullName>
    </submittedName>
</protein>
<dbReference type="PANTHER" id="PTHR28588:SF1">
    <property type="entry name" value="HAUS AUGMIN-LIKE COMPLEX SUBUNIT 5"/>
    <property type="match status" value="1"/>
</dbReference>
<accession>B3RIH1</accession>
<reference evidence="2 3" key="1">
    <citation type="journal article" date="2008" name="Nature">
        <title>The Trichoplax genome and the nature of placozoans.</title>
        <authorList>
            <person name="Srivastava M."/>
            <person name="Begovic E."/>
            <person name="Chapman J."/>
            <person name="Putnam N.H."/>
            <person name="Hellsten U."/>
            <person name="Kawashima T."/>
            <person name="Kuo A."/>
            <person name="Mitros T."/>
            <person name="Salamov A."/>
            <person name="Carpenter M.L."/>
            <person name="Signorovitch A.Y."/>
            <person name="Moreno M.A."/>
            <person name="Kamm K."/>
            <person name="Grimwood J."/>
            <person name="Schmutz J."/>
            <person name="Shapiro H."/>
            <person name="Grigoriev I.V."/>
            <person name="Buss L.W."/>
            <person name="Schierwater B."/>
            <person name="Dellaporta S.L."/>
            <person name="Rokhsar D.S."/>
        </authorList>
    </citation>
    <scope>NUCLEOTIDE SEQUENCE [LARGE SCALE GENOMIC DNA]</scope>
    <source>
        <strain evidence="2 3">Grell-BS-1999</strain>
    </source>
</reference>
<dbReference type="OrthoDB" id="2019614at2759"/>
<dbReference type="GeneID" id="6748836"/>
<name>B3RIH1_TRIAD</name>
<feature type="coiled-coil region" evidence="1">
    <location>
        <begin position="284"/>
        <end position="311"/>
    </location>
</feature>
<dbReference type="InParanoid" id="B3RIH1"/>
<dbReference type="Proteomes" id="UP000009022">
    <property type="component" value="Unassembled WGS sequence"/>
</dbReference>
<dbReference type="PhylomeDB" id="B3RIH1"/>
<dbReference type="KEGG" id="tad:TRIADDRAFT_51316"/>
<dbReference type="PANTHER" id="PTHR28588">
    <property type="entry name" value="HAUS AUGMIN-LIKE COMPLEX SUBUNIT 5"/>
    <property type="match status" value="1"/>
</dbReference>
<keyword evidence="1" id="KW-0175">Coiled coil</keyword>
<dbReference type="STRING" id="10228.B3RIH1"/>
<dbReference type="GO" id="GO:0051225">
    <property type="term" value="P:spindle assembly"/>
    <property type="evidence" value="ECO:0000318"/>
    <property type="project" value="GO_Central"/>
</dbReference>
<evidence type="ECO:0000313" key="3">
    <source>
        <dbReference type="Proteomes" id="UP000009022"/>
    </source>
</evidence>
<dbReference type="GO" id="GO:0007098">
    <property type="term" value="P:centrosome cycle"/>
    <property type="evidence" value="ECO:0000318"/>
    <property type="project" value="GO_Central"/>
</dbReference>
<dbReference type="InterPro" id="IPR029131">
    <property type="entry name" value="HAUS5"/>
</dbReference>
<dbReference type="HOGENOM" id="CLU_433713_0_0_1"/>
<feature type="coiled-coil region" evidence="1">
    <location>
        <begin position="88"/>
        <end position="143"/>
    </location>
</feature>
<dbReference type="Pfam" id="PF14817">
    <property type="entry name" value="HAUS5"/>
    <property type="match status" value="2"/>
</dbReference>
<evidence type="ECO:0000256" key="1">
    <source>
        <dbReference type="SAM" id="Coils"/>
    </source>
</evidence>
<dbReference type="GO" id="GO:0005813">
    <property type="term" value="C:centrosome"/>
    <property type="evidence" value="ECO:0000318"/>
    <property type="project" value="GO_Central"/>
</dbReference>
<dbReference type="CTD" id="6748836"/>
<dbReference type="AlphaFoldDB" id="B3RIH1"/>
<proteinExistence type="predicted"/>
<dbReference type="EMBL" id="DS985241">
    <property type="protein sequence ID" value="EDV29232.1"/>
    <property type="molecule type" value="Genomic_DNA"/>
</dbReference>
<dbReference type="GO" id="GO:0070652">
    <property type="term" value="C:HAUS complex"/>
    <property type="evidence" value="ECO:0000318"/>
    <property type="project" value="GO_Central"/>
</dbReference>
<keyword evidence="3" id="KW-1185">Reference proteome</keyword>
<organism evidence="2 3">
    <name type="scientific">Trichoplax adhaerens</name>
    <name type="common">Trichoplax reptans</name>
    <dbReference type="NCBI Taxonomy" id="10228"/>
    <lineage>
        <taxon>Eukaryota</taxon>
        <taxon>Metazoa</taxon>
        <taxon>Placozoa</taxon>
        <taxon>Uniplacotomia</taxon>
        <taxon>Trichoplacea</taxon>
        <taxon>Trichoplacidae</taxon>
        <taxon>Trichoplax</taxon>
    </lineage>
</organism>
<sequence length="631" mass="73608">MTSQYDLARQLKKWAVEEMKFQQHAMYTGDQLPTQDDFLRLCRGSTVEIWKFLINNISSLDTVRVVKGNLAINDHHYRQQQQQSNENNSDRSDVMQALRNEREELMEELKKLEEDNRLVESEIDRLERSVTDLEMNIESDRNKLLECQKSQFLISTYNQQSQDYSSQLKNFGQTIDKFVQSKNFAQNSISREKYASNTTDSGYGQDQLRLESICERDIRRVSKDVQKLLELLYINEDKLDENYFKFKFDNSQLKDLTSPPNLLQSARKLIAECAQLHINTFISTEELLCKAHEAENELNILKSQLYKLIEEHYYHDSACFDVASKHSSGKLIAHIISGDNNVKYNLVTFAKSLVIKKEIRNVIKSSLEDSHVLIQEQESKRKGLLAKYHNIQRFNKLTNGNYSKCRVLPHEEEIIKAVNRSVDKVIKETNQFNAVQLSRLQTTFAEELNIRLKVDDLSIYRLNYSENVALSRLLHLMEFPQYLSSECLLPFLIGSKKEGVRISNTLDLQRRIADQIGVETNLLLEAQSLSNTIKEYDENLMKRLIPLLRNRNNQAKKSISDCATVKEMATDWWEQPAQYTVPWVKYQGRSLLQWLDEWRVTVNLLQKIMYASCEGGKHYQRANIAKSRTNP</sequence>
<dbReference type="OMA" id="ERICNSF"/>
<gene>
    <name evidence="2" type="ORF">TRIADDRAFT_51316</name>
</gene>
<evidence type="ECO:0000313" key="2">
    <source>
        <dbReference type="EMBL" id="EDV29232.1"/>
    </source>
</evidence>
<dbReference type="RefSeq" id="XP_002108434.1">
    <property type="nucleotide sequence ID" value="XM_002108398.1"/>
</dbReference>